<proteinExistence type="predicted"/>
<sequence>MMNSTRIAVCGFGSRSRLFQNIYIAEQLALLWRELPVDKTPRTHDFSRCKPPPQTPPSEGPGTAFQYGCDAALNTGIEHSTKTINKEGLTEEGCKVIGRLTDTAAYYTQIIMSDPQQMMSSLLQKNTSTAILFNNATESGELNIDIPCGPRGISGYAMEAMTQDALKLAKEHLPWLSINIRYGVVLSDIDLSDPTHPVLTIEDVKTGEVETGIVYDLVIKCSGTTFEVPISGAIEENGFAGIPNSGQVEEYLETQKILDNEGYIIPGKSIFIGGIGLSAFDFIGIILAKTKIVKFDPKTKEFTINKAEAAWNRNLMTFFSYTYPTFFELARILTTASYSNHKQPFQIEICQLLIT</sequence>
<dbReference type="AlphaFoldDB" id="A0AAN8NDK6"/>
<accession>A0AAN8NDK6</accession>
<keyword evidence="3" id="KW-1185">Reference proteome</keyword>
<feature type="region of interest" description="Disordered" evidence="1">
    <location>
        <begin position="42"/>
        <end position="61"/>
    </location>
</feature>
<organism evidence="2 3">
    <name type="scientific">Arthrobotrys conoides</name>
    <dbReference type="NCBI Taxonomy" id="74498"/>
    <lineage>
        <taxon>Eukaryota</taxon>
        <taxon>Fungi</taxon>
        <taxon>Dikarya</taxon>
        <taxon>Ascomycota</taxon>
        <taxon>Pezizomycotina</taxon>
        <taxon>Orbiliomycetes</taxon>
        <taxon>Orbiliales</taxon>
        <taxon>Orbiliaceae</taxon>
        <taxon>Arthrobotrys</taxon>
    </lineage>
</organism>
<protein>
    <submittedName>
        <fullName evidence="2">Uncharacterized protein</fullName>
    </submittedName>
</protein>
<feature type="compositionally biased region" description="Pro residues" evidence="1">
    <location>
        <begin position="50"/>
        <end position="59"/>
    </location>
</feature>
<dbReference type="EMBL" id="JAVHJM010000002">
    <property type="protein sequence ID" value="KAK6517909.1"/>
    <property type="molecule type" value="Genomic_DNA"/>
</dbReference>
<evidence type="ECO:0000313" key="2">
    <source>
        <dbReference type="EMBL" id="KAK6517909.1"/>
    </source>
</evidence>
<comment type="caution">
    <text evidence="2">The sequence shown here is derived from an EMBL/GenBank/DDBJ whole genome shotgun (WGS) entry which is preliminary data.</text>
</comment>
<evidence type="ECO:0000256" key="1">
    <source>
        <dbReference type="SAM" id="MobiDB-lite"/>
    </source>
</evidence>
<reference evidence="2 3" key="1">
    <citation type="submission" date="2019-10" db="EMBL/GenBank/DDBJ databases">
        <authorList>
            <person name="Palmer J.M."/>
        </authorList>
    </citation>
    <scope>NUCLEOTIDE SEQUENCE [LARGE SCALE GENOMIC DNA]</scope>
    <source>
        <strain evidence="2 3">TWF506</strain>
    </source>
</reference>
<gene>
    <name evidence="2" type="ORF">TWF506_005084</name>
</gene>
<name>A0AAN8NDK6_9PEZI</name>
<dbReference type="Proteomes" id="UP001307849">
    <property type="component" value="Unassembled WGS sequence"/>
</dbReference>
<evidence type="ECO:0000313" key="3">
    <source>
        <dbReference type="Proteomes" id="UP001307849"/>
    </source>
</evidence>